<proteinExistence type="predicted"/>
<dbReference type="NCBIfam" id="NF003417">
    <property type="entry name" value="PRK04813.1"/>
    <property type="match status" value="5"/>
</dbReference>
<dbReference type="Gene3D" id="3.40.50.980">
    <property type="match status" value="2"/>
</dbReference>
<evidence type="ECO:0000256" key="2">
    <source>
        <dbReference type="ARBA" id="ARBA00022450"/>
    </source>
</evidence>
<dbReference type="InterPro" id="IPR025110">
    <property type="entry name" value="AMP-bd_C"/>
</dbReference>
<dbReference type="InterPro" id="IPR042099">
    <property type="entry name" value="ANL_N_sf"/>
</dbReference>
<dbReference type="InterPro" id="IPR020845">
    <property type="entry name" value="AMP-binding_CS"/>
</dbReference>
<keyword evidence="2" id="KW-0596">Phosphopantetheine</keyword>
<sequence>MQILETLAYCRERAVELKLDGGRLRLIGSKDAVDDRLLEMVRANKADLIELLQSSQQDKAQAAVEIVAEPERAALQPCSYNQQRLWFLQQLAVQRGENQGAYNGGSALELHGQLNHDALAAALRELVARHESLRTAFVEVDGTPWQQVRPVIELQYDTLRCDAGDALEQAMQQAVARPFDLAADTLIRATLYSVSAEHHVLLLVTHHITSDAWSQEILLRDFCLFYNAHADQVAPALAPPTCQYLDYARWERSHLQGARLDSKLARWQDYLADAPRLHALPVDMPREIGKPSQAGRLEYCLDDGLVSQLGALAQAEQTTLFTVLAAAYSVLLHKLGNEADVVFGMPVANRTRAEFEATSGYFSNTVVLRNRLPQDYSLRQAVALTKANVGFVLSQQDVPFDMLVDELKVARDPAYSPLYQLWFSMHEGRRTSLELTGLETRLRPITRQQGRYDLKLEVELQDLQLHLNWEYDKGLFEGDSITRFQRHFAQLLRYMVSAPDTALSALTLEGSELVSGAAAEVTLLPVRWAQSLALRAGHPAVVAADTCLSFAQVELRVDRLAALLTELGVARGDRVGVCTDSAVEALIATLACWRLAAVCVPIDAASPTDALEAALATAAPAWVLTTPAGAEIHALRKLELVLLQGVASEGWLAEYADATPSAAALAADDLACLLPAANGYAVVSHGNLAHDLLALEARGGFAPGMHFGGGSAVEAGTAMQLALACAGTLHQLPTDAAELAGYVRAQAIDVVAVGTEQLACWRADGIEVTPAHGLIVTEYHDPVNLEPALLRGTPAGCRVIARYGQPETGLSGLFYSTGEKDGLSAGGGRPGSVQAWILQGQQAAPLGAWGELVLAGPSVAQGYAHAGAGADRFFRLAVQTDAPQAYRTGLRARMDIDGEVVCGGRFDECTIKNGLRIDPAVTVAALRRLPAVKAAAVTFYADMGVAGELVAHVMSNANPDALLQQLKQSLPQHQIPRLIVPVTSWPQTHDGRLDRAALPAPADLQGGVAVPASETEQMLQAIWAELLGRPSIGRQDDFFGLGGHSLLATRMLNRVRGRIWPGLALPAIFAHPVLADLARHIEQGRARDALQGGLQAPIPSRMGAAPARLSHAQEQLWLIDRIEQGSAHYNMLAAYRLEGSLDQAALTDALVQLVSRHAALRTRFAEVDGEVRQFTDHAWHLPVQREDYRGLTDVDREAAVAAWMEAELRHQFDLAGGMLLRASVLLLEQDVAQLVLNIHHTACDGWSIELLMQELQVLYAAAPDSVALAPLAIEYSDYAEWQRAQQQGDGLAQQAAFWREELAGAAPLHGLALDKKRPQVLDHQGGALVARLDTDKLHALKQLARSADTTLFGCLESLFALFIARLSGSDDVVIGTAVSGRSHGDTEPLVGLFANMLPLRHQIDRDMPVQAYLAQAHQRLTRALDHQHYPFELLVNMLNPDRSLAYHPVFQLAFGLKQAETKRMTLPGLSVSQVARTQADAKFDLMLSAVESADGLSLEWLYATCLFEPATIAGMAAQFNTMLVALLTNPALAVGKLPLLAEQDHAFLAQHARGGDAAAFVANLYECFSDMAAAQPGAAALVDEHGTMRYDELAIAAERQACRLAGRGVTEGDRVMLHLPRGRELIVCLLAISRLGAAYVPVDASYPEARLRQIADDCGAALAISTEPMLPMLAALGIPSLSVAALAESVMAALPMLPVDPARLGYIMYTSGSTGTPKGVAVPQGAIHRLVCGNHYMQLDRTTTMLQLASVAFDASTLEIWGPLLNGGSLAIYSEPALDLAQLTDFLARHGVTSMWLTAALFDQWTHHLDQPLPQLRQVLAGGDVVSPAAVGRLYAKLAQVSVINGYGPTENTTFTCCHTVERNSLGDRPLPIGRPIAGTHVRVVDAAGQLLPVGAIGELQAGGAGLALGYWGNATLTATQFTQDGQTGETFYRTGDLVRWRADGVLEYLGRLDTQVKLRGYRIELAEVERCLLAQDGVMEACVIVREEGERQLVAYYTATADGQADVAALTAMLRRALQAELPRFMVPAAIVALPHMPVTVNGKLDRRALPMPQASDYAAARFVAAETPLEQCLAELWAELLRLDQVGVEDDFFALGGNSLLATRMASLLAEKTGYRMPIRDLFQYGTIRALARWLGSCEPTGELQAVQTVPRTEAMTASYAQQRLWFIDRMEGGSSQYNMPALFDLHGELDLPLLQQALQALVERHEILRTCYREVEGEATQLILPASARIAYHDLCELPSPQRPARAEAILLADAKADFDLAQGPVFRTTLVRLDEHSYRMLFNMHHIASDGWSVGVLMRDLAALYRAACEGEVCELPPLAVQYADYAAWQREQLSSQRRDELLVYWREQLRDLPPLHGLPLDKARPARLGTQGAAIRTRAAPALAARLNALAQAHGVSLFMLLQASYALLLSRVSGESEIVVGTPIAGRDRREFEALVGCFVNTLVLRNRIPQRDSFAHYLASCRGMVLDAFDHQQLPFDMLVEDINPVRSASHLPLFQLWFVLQNMDVGQLALPGLSIEEVLREEVAAKFDLMLSATERDGAIEFNWVYNSELFEQATLQSWADSFGLLLEAIVRDPGVDIGLLPLVTEAQQRQLAGYGEPIELTLPDTTVLTQFLHQAHIAPARLAVRHGDSVLSYGELAERADRLAGYLVELGVLPGDRIGICCGRSVEQLIAVLGIWQAGACFVPLDPQAPQARLAMMVEDAGANWVLAFARTADLFDLSMVDVVLLDGAGEDAQWMAEFSGNPDKSRNDGLAYVIYTSGTTGRPKGVMVEHGSLGSLGAGLDAVLAGNGIDTPLRWAWNAPLVFDAALQAVSQLAVGSELHILPEAVRTEPSQLLDYLLQHDIGLLDCTPSLLDLVLQEAKQRGCALPHLLVGGEAIHDAQWQEIAQWMAKSGRVALNVYGPTETTVDATWARIDPDSRSVIGCPLPNVRVQVLDARLQPVPPGAVGECCIAGPGVARGYLNQAALEQERFIELATAGGAGRYYRSGDLVRWLPDGKLAYLGRRDTQVKLRGYRIELGEIEQVLREYPAVADAAVIVSSSTETLLAYVVAHGQPVLPEALAAHCRGRLPEYMVPSVFVDLPGLPLNRNGKLDIKALPAPQVPAESLVRQPVSATEQALAAIWARILKRTEVTLDGNFFALGGHSLLAIRIISAIREILGVELPLAAFFAAPTIAQLAVVVDGLERRRALPAIKPVADRQHAPLSHAQHRLWLIDRLEGGSPQYNMPAAFELYGRFDEQACRRSLALIMSRHEILRTCYVMLDGQPVQYIQAEPSLPFSVTDLSAMAALEQADAVAALLQDDAHQPFDLSADTMLRVQLLRLSAERHVLAFNMHHIASDGWSISLLINEFVEAYRAYVEGGQAMLAPLPIQYGDYAHWQRQVLDDGVLAPQLSYWSQQLAALPQVHSLPLDKPRPIRQTYRGSVLTRRVPAELLGALRQLSIRSEATLFMTLQAALAALVSRWSNEQDVVIGTPAAGRGEQQLEKLIGFFLNTLVLRSNLAGNPSFDTLLGQTKANVLAAFEHQDVPFEMLVELLKPERSLSHPALFQIMFVLQNQEQSSFALPGLDMRAAERQQVLAKFDLLLNANECGDGLDLTWNYNADLFDAATIERMADGYEQILHAVVADSRTRLQALNLLPAAEADKIVRQWNDTALDLPYEQTLQDLFVAQVRRTPEAVAAIDEHGQLSYAELFAQAAALAQALRTHVVQPEALVAVLLPKGRLQLVATLGIMMAGAAYLPLDTAWPGARLDQVMSHGGACALVTLPDLAAEVQLALVQIDLASLPALSSEQTRQALSCFASPQSPADLAYVIFTSGSTGKPKGVAIAHRSAVNTILDINQRYGVGYGDAVLAVSALSFDLSVYDMFGLLAVGGRVVFPDDARQKDPQHWAELVERHRISLWDSVPASAELLTAQYEWRQQQGGGALRTLMMSGDWIPPTLPARIAKVFPGVDIHSLGGATEGSIWSISYPIREDMSDRKSVPYGKPLANQAFYVLTDDLVPCPVGVVGELHIGGIGVAREYYGDAERTAASYVTHPGLNDRLYKTGDIGRYLPDGNIEFVGRKDLQVKLRGFRIELGEIEAALSRHEQVADAVVMVLKDHTGVQQLVAYICLEEKAGVVDWAQQLRGYLAALVPNYMVPAYYVLLDAFPLSANNKVDRKQLPIPDWEQADSSYCEPEGDLESLLAGIWQQVLGRERIGADRNFFELGGSSVHLIEIASKANLMLQQEINVVSYFEHPTIRAMAAFINARQQAPAPVGDTPKRAKGRLADRLAKRGTA</sequence>
<dbReference type="CDD" id="cd19531">
    <property type="entry name" value="LCL_NRPS-like"/>
    <property type="match status" value="4"/>
</dbReference>
<feature type="domain" description="Carrier" evidence="5">
    <location>
        <begin position="4182"/>
        <end position="4257"/>
    </location>
</feature>
<evidence type="ECO:0000256" key="1">
    <source>
        <dbReference type="ARBA" id="ARBA00001957"/>
    </source>
</evidence>
<dbReference type="Pfam" id="PF00501">
    <property type="entry name" value="AMP-binding"/>
    <property type="match status" value="4"/>
</dbReference>
<evidence type="ECO:0000256" key="3">
    <source>
        <dbReference type="ARBA" id="ARBA00022553"/>
    </source>
</evidence>
<organism evidence="6 7">
    <name type="scientific">Chitinimonas viridis</name>
    <dbReference type="NCBI Taxonomy" id="664880"/>
    <lineage>
        <taxon>Bacteria</taxon>
        <taxon>Pseudomonadati</taxon>
        <taxon>Pseudomonadota</taxon>
        <taxon>Betaproteobacteria</taxon>
        <taxon>Neisseriales</taxon>
        <taxon>Chitinibacteraceae</taxon>
        <taxon>Chitinimonas</taxon>
    </lineage>
</organism>
<comment type="cofactor">
    <cofactor evidence="1">
        <name>pantetheine 4'-phosphate</name>
        <dbReference type="ChEBI" id="CHEBI:47942"/>
    </cofactor>
</comment>
<dbReference type="SMART" id="SM00823">
    <property type="entry name" value="PKS_PP"/>
    <property type="match status" value="4"/>
</dbReference>
<evidence type="ECO:0000313" key="6">
    <source>
        <dbReference type="EMBL" id="MDN3578328.1"/>
    </source>
</evidence>
<reference evidence="6" key="1">
    <citation type="journal article" date="2014" name="Int. J. Syst. Evol. Microbiol.">
        <title>Complete genome of a new Firmicutes species belonging to the dominant human colonic microbiota ('Ruminococcus bicirculans') reveals two chromosomes and a selective capacity to utilize plant glucans.</title>
        <authorList>
            <consortium name="NISC Comparative Sequencing Program"/>
            <person name="Wegmann U."/>
            <person name="Louis P."/>
            <person name="Goesmann A."/>
            <person name="Henrissat B."/>
            <person name="Duncan S.H."/>
            <person name="Flint H.J."/>
        </authorList>
    </citation>
    <scope>NUCLEOTIDE SEQUENCE</scope>
    <source>
        <strain evidence="6">CECT 7703</strain>
    </source>
</reference>
<dbReference type="InterPro" id="IPR000873">
    <property type="entry name" value="AMP-dep_synth/lig_dom"/>
</dbReference>
<dbReference type="InterPro" id="IPR044894">
    <property type="entry name" value="TubC_N_sf"/>
</dbReference>
<dbReference type="SUPFAM" id="SSF52777">
    <property type="entry name" value="CoA-dependent acyltransferases"/>
    <property type="match status" value="8"/>
</dbReference>
<dbReference type="InterPro" id="IPR020806">
    <property type="entry name" value="PKS_PP-bd"/>
</dbReference>
<dbReference type="InterPro" id="IPR001242">
    <property type="entry name" value="Condensation_dom"/>
</dbReference>
<dbReference type="Pfam" id="PF18563">
    <property type="entry name" value="TubC_N"/>
    <property type="match status" value="1"/>
</dbReference>
<dbReference type="Pfam" id="PF13193">
    <property type="entry name" value="AMP-binding_C"/>
    <property type="match status" value="3"/>
</dbReference>
<feature type="domain" description="Carrier" evidence="5">
    <location>
        <begin position="2066"/>
        <end position="2141"/>
    </location>
</feature>
<dbReference type="NCBIfam" id="TIGR01733">
    <property type="entry name" value="AA-adenyl-dom"/>
    <property type="match status" value="3"/>
</dbReference>
<dbReference type="InterPro" id="IPR041464">
    <property type="entry name" value="TubC_N"/>
</dbReference>
<dbReference type="Pfam" id="PF00668">
    <property type="entry name" value="Condensation"/>
    <property type="match status" value="4"/>
</dbReference>
<dbReference type="CDD" id="cd05930">
    <property type="entry name" value="A_NRPS"/>
    <property type="match status" value="1"/>
</dbReference>
<keyword evidence="7" id="KW-1185">Reference proteome</keyword>
<dbReference type="InterPro" id="IPR006162">
    <property type="entry name" value="Ppantetheine_attach_site"/>
</dbReference>
<dbReference type="InterPro" id="IPR023213">
    <property type="entry name" value="CAT-like_dom_sf"/>
</dbReference>
<dbReference type="PROSITE" id="PS00012">
    <property type="entry name" value="PHOSPHOPANTETHEINE"/>
    <property type="match status" value="4"/>
</dbReference>
<dbReference type="Gene3D" id="3.30.300.30">
    <property type="match status" value="4"/>
</dbReference>
<dbReference type="Gene3D" id="3.30.559.10">
    <property type="entry name" value="Chloramphenicol acetyltransferase-like domain"/>
    <property type="match status" value="4"/>
</dbReference>
<evidence type="ECO:0000259" key="5">
    <source>
        <dbReference type="PROSITE" id="PS50075"/>
    </source>
</evidence>
<dbReference type="Gene3D" id="1.10.10.1830">
    <property type="entry name" value="Non-ribosomal peptide synthase, adenylation domain"/>
    <property type="match status" value="1"/>
</dbReference>
<feature type="domain" description="Carrier" evidence="5">
    <location>
        <begin position="3118"/>
        <end position="3193"/>
    </location>
</feature>
<protein>
    <submittedName>
        <fullName evidence="6">Amino acid adenylation domain-containing protein</fullName>
    </submittedName>
</protein>
<gene>
    <name evidence="6" type="ORF">QWZ03_16285</name>
</gene>
<name>A0ABT8B858_9NEIS</name>
<dbReference type="RefSeq" id="WP_290333682.1">
    <property type="nucleotide sequence ID" value="NZ_JAUFPU010000018.1"/>
</dbReference>
<dbReference type="InterPro" id="IPR036736">
    <property type="entry name" value="ACP-like_sf"/>
</dbReference>
<evidence type="ECO:0000313" key="7">
    <source>
        <dbReference type="Proteomes" id="UP001180081"/>
    </source>
</evidence>
<dbReference type="InterPro" id="IPR009081">
    <property type="entry name" value="PP-bd_ACP"/>
</dbReference>
<feature type="compositionally biased region" description="Basic and acidic residues" evidence="4">
    <location>
        <begin position="4273"/>
        <end position="4284"/>
    </location>
</feature>
<reference evidence="6" key="2">
    <citation type="submission" date="2023-06" db="EMBL/GenBank/DDBJ databases">
        <authorList>
            <person name="Lucena T."/>
            <person name="Sun Q."/>
        </authorList>
    </citation>
    <scope>NUCLEOTIDE SEQUENCE</scope>
    <source>
        <strain evidence="6">CECT 7703</strain>
    </source>
</reference>
<dbReference type="CDD" id="cd12117">
    <property type="entry name" value="A_NRPS_Srf_like"/>
    <property type="match status" value="1"/>
</dbReference>
<dbReference type="PROSITE" id="PS00455">
    <property type="entry name" value="AMP_BINDING"/>
    <property type="match status" value="3"/>
</dbReference>
<dbReference type="PROSITE" id="PS50075">
    <property type="entry name" value="CARRIER"/>
    <property type="match status" value="4"/>
</dbReference>
<dbReference type="Gene3D" id="3.30.559.30">
    <property type="entry name" value="Nonribosomal peptide synthetase, condensation domain"/>
    <property type="match status" value="4"/>
</dbReference>
<dbReference type="InterPro" id="IPR010071">
    <property type="entry name" value="AA_adenyl_dom"/>
</dbReference>
<keyword evidence="3" id="KW-0597">Phosphoprotein</keyword>
<dbReference type="SUPFAM" id="SSF47336">
    <property type="entry name" value="ACP-like"/>
    <property type="match status" value="4"/>
</dbReference>
<dbReference type="EMBL" id="JAUFPU010000018">
    <property type="protein sequence ID" value="MDN3578328.1"/>
    <property type="molecule type" value="Genomic_DNA"/>
</dbReference>
<evidence type="ECO:0000256" key="4">
    <source>
        <dbReference type="SAM" id="MobiDB-lite"/>
    </source>
</evidence>
<dbReference type="InterPro" id="IPR045851">
    <property type="entry name" value="AMP-bd_C_sf"/>
</dbReference>
<comment type="caution">
    <text evidence="6">The sequence shown here is derived from an EMBL/GenBank/DDBJ whole genome shotgun (WGS) entry which is preliminary data.</text>
</comment>
<dbReference type="Gene3D" id="3.40.50.12780">
    <property type="entry name" value="N-terminal domain of ligase-like"/>
    <property type="match status" value="3"/>
</dbReference>
<dbReference type="Proteomes" id="UP001180081">
    <property type="component" value="Unassembled WGS sequence"/>
</dbReference>
<dbReference type="PANTHER" id="PTHR45527">
    <property type="entry name" value="NONRIBOSOMAL PEPTIDE SYNTHETASE"/>
    <property type="match status" value="1"/>
</dbReference>
<feature type="domain" description="Carrier" evidence="5">
    <location>
        <begin position="1010"/>
        <end position="1085"/>
    </location>
</feature>
<dbReference type="Gene3D" id="2.30.38.10">
    <property type="entry name" value="Luciferase, Domain 3"/>
    <property type="match status" value="1"/>
</dbReference>
<dbReference type="PANTHER" id="PTHR45527:SF1">
    <property type="entry name" value="FATTY ACID SYNTHASE"/>
    <property type="match status" value="1"/>
</dbReference>
<dbReference type="Pfam" id="PF00550">
    <property type="entry name" value="PP-binding"/>
    <property type="match status" value="4"/>
</dbReference>
<dbReference type="SUPFAM" id="SSF56801">
    <property type="entry name" value="Acetyl-CoA synthetase-like"/>
    <property type="match status" value="4"/>
</dbReference>
<dbReference type="Gene3D" id="1.10.1200.10">
    <property type="entry name" value="ACP-like"/>
    <property type="match status" value="4"/>
</dbReference>
<accession>A0ABT8B858</accession>
<feature type="region of interest" description="Disordered" evidence="4">
    <location>
        <begin position="4258"/>
        <end position="4284"/>
    </location>
</feature>